<reference evidence="1" key="1">
    <citation type="submission" date="2018-02" db="EMBL/GenBank/DDBJ databases">
        <title>Rhizophora mucronata_Transcriptome.</title>
        <authorList>
            <person name="Meera S.P."/>
            <person name="Sreeshan A."/>
            <person name="Augustine A."/>
        </authorList>
    </citation>
    <scope>NUCLEOTIDE SEQUENCE</scope>
    <source>
        <tissue evidence="1">Leaf</tissue>
    </source>
</reference>
<protein>
    <submittedName>
        <fullName evidence="1">Catalytic</fullName>
    </submittedName>
</protein>
<dbReference type="AlphaFoldDB" id="A0A2P2LJE3"/>
<accession>A0A2P2LJE3</accession>
<evidence type="ECO:0000313" key="1">
    <source>
        <dbReference type="EMBL" id="MBX18079.1"/>
    </source>
</evidence>
<name>A0A2P2LJE3_RHIMU</name>
<dbReference type="EMBL" id="GGEC01037595">
    <property type="protein sequence ID" value="MBX18079.1"/>
    <property type="molecule type" value="Transcribed_RNA"/>
</dbReference>
<organism evidence="1">
    <name type="scientific">Rhizophora mucronata</name>
    <name type="common">Asiatic mangrove</name>
    <dbReference type="NCBI Taxonomy" id="61149"/>
    <lineage>
        <taxon>Eukaryota</taxon>
        <taxon>Viridiplantae</taxon>
        <taxon>Streptophyta</taxon>
        <taxon>Embryophyta</taxon>
        <taxon>Tracheophyta</taxon>
        <taxon>Spermatophyta</taxon>
        <taxon>Magnoliopsida</taxon>
        <taxon>eudicotyledons</taxon>
        <taxon>Gunneridae</taxon>
        <taxon>Pentapetalae</taxon>
        <taxon>rosids</taxon>
        <taxon>fabids</taxon>
        <taxon>Malpighiales</taxon>
        <taxon>Rhizophoraceae</taxon>
        <taxon>Rhizophora</taxon>
    </lineage>
</organism>
<sequence length="81" mass="9174">MTHIASKLRLMMKKLLSSDFKRCQGNTNDWDLNSSDLAPKFHPKPSLFAIQLHTLLLFLLMLKVGESVSTTRCCMSAFLMA</sequence>
<proteinExistence type="predicted"/>